<keyword evidence="11 17" id="KW-0472">Membrane</keyword>
<reference evidence="20" key="2">
    <citation type="submission" date="2025-08" db="UniProtKB">
        <authorList>
            <consortium name="RefSeq"/>
        </authorList>
    </citation>
    <scope>IDENTIFICATION</scope>
    <source>
        <tissue evidence="20">Etiolated seedlings</tissue>
    </source>
</reference>
<sequence length="737" mass="82931">MSPPLLLPPFSFIIKTFIFLPLFFLIPTYTTSDVESYTYCAPFSCGNLTNISYPFWNINNQPSYCGHPNFTLHCQHNNLTIEINSQKFHIIDINQTSQILKIAKLDLWSYDATTTYSCPKQYNINLDSNFFKYTSNDKNYTLLYECDPLPNPYSSPLSPKVFQKISCLIDGKPQDAYLVSSDKLIDFIAMNCKNSIIVPSLKSSLNEDSNILEEGFEIGWSDMEEDICDGCVKSSGRCGYNVSQNEVMCLCPNSQYFDDCGICNMKSKTKIWMDNYDCKRSRLYKSMAPSPLGEPIHGKTPSNGFTPSHAIVPSYVPNSKDSSDSSSSLDWKLKFVIGVASAVLGALAMTSFIYFYKRRKNSSYAKSYIQSHNLSSDISSKDPEMGSQHFGRSQNFGVQHFNYSELEEATNHFDPSKELGEGGFGTVYFGKLHDGRCVAVKRLYENNYKRVEQFMNEVKILARLVHPNLVSLYGCTSRHSRELLLVYEYVSNGTVADHLHGKQAKHGKLSWPIRMNIAVETASALKYLHVSDIIHRDIKTNNILLDAHFRVKVADFGLSRLFPMDHTHVSTAPQGTPGYVDPDYHQCYQLTEKSDVYSFGVVMIELISSLPAVDITRHRHEINLANMAINRIQNQALHELVDPTLGFESDPKVKKMINAVAELAFQCLQSSKEMRPYMDEVLETLKDIQSDGKHKSQPEVLDISSSADDAVLLNHDPPPLSPDSNVVSNSTISNASG</sequence>
<keyword evidence="9 15" id="KW-0067">ATP-binding</keyword>
<evidence type="ECO:0000256" key="15">
    <source>
        <dbReference type="PROSITE-ProRule" id="PRU10141"/>
    </source>
</evidence>
<dbReference type="InterPro" id="IPR000719">
    <property type="entry name" value="Prot_kinase_dom"/>
</dbReference>
<keyword evidence="10 17" id="KW-1133">Transmembrane helix</keyword>
<evidence type="ECO:0000256" key="5">
    <source>
        <dbReference type="ARBA" id="ARBA00022692"/>
    </source>
</evidence>
<evidence type="ECO:0000256" key="12">
    <source>
        <dbReference type="ARBA" id="ARBA00023180"/>
    </source>
</evidence>
<organism evidence="19 20">
    <name type="scientific">Cicer arietinum</name>
    <name type="common">Chickpea</name>
    <name type="synonym">Garbanzo</name>
    <dbReference type="NCBI Taxonomy" id="3827"/>
    <lineage>
        <taxon>Eukaryota</taxon>
        <taxon>Viridiplantae</taxon>
        <taxon>Streptophyta</taxon>
        <taxon>Embryophyta</taxon>
        <taxon>Tracheophyta</taxon>
        <taxon>Spermatophyta</taxon>
        <taxon>Magnoliopsida</taxon>
        <taxon>eudicotyledons</taxon>
        <taxon>Gunneridae</taxon>
        <taxon>Pentapetalae</taxon>
        <taxon>rosids</taxon>
        <taxon>fabids</taxon>
        <taxon>Fabales</taxon>
        <taxon>Fabaceae</taxon>
        <taxon>Papilionoideae</taxon>
        <taxon>50 kb inversion clade</taxon>
        <taxon>NPAAA clade</taxon>
        <taxon>Hologalegina</taxon>
        <taxon>IRL clade</taxon>
        <taxon>Cicereae</taxon>
        <taxon>Cicer</taxon>
    </lineage>
</organism>
<dbReference type="PROSITE" id="PS00108">
    <property type="entry name" value="PROTEIN_KINASE_ST"/>
    <property type="match status" value="1"/>
</dbReference>
<evidence type="ECO:0000256" key="17">
    <source>
        <dbReference type="SAM" id="Phobius"/>
    </source>
</evidence>
<protein>
    <recommendedName>
        <fullName evidence="2">non-specific serine/threonine protein kinase</fullName>
        <ecNumber evidence="2">2.7.11.1</ecNumber>
    </recommendedName>
</protein>
<evidence type="ECO:0000256" key="14">
    <source>
        <dbReference type="ARBA" id="ARBA00048679"/>
    </source>
</evidence>
<dbReference type="FunFam" id="1.10.510.10:FF:000161">
    <property type="entry name" value="Wall-associated receptor kinase-like 20"/>
    <property type="match status" value="1"/>
</dbReference>
<accession>A0A1S2Z0M2</accession>
<evidence type="ECO:0000256" key="6">
    <source>
        <dbReference type="ARBA" id="ARBA00022729"/>
    </source>
</evidence>
<dbReference type="Gene3D" id="1.10.510.10">
    <property type="entry name" value="Transferase(Phosphotransferase) domain 1"/>
    <property type="match status" value="1"/>
</dbReference>
<feature type="region of interest" description="Disordered" evidence="16">
    <location>
        <begin position="689"/>
        <end position="737"/>
    </location>
</feature>
<keyword evidence="12" id="KW-0325">Glycoprotein</keyword>
<evidence type="ECO:0000256" key="16">
    <source>
        <dbReference type="SAM" id="MobiDB-lite"/>
    </source>
</evidence>
<evidence type="ECO:0000256" key="9">
    <source>
        <dbReference type="ARBA" id="ARBA00022840"/>
    </source>
</evidence>
<dbReference type="RefSeq" id="XP_004512899.1">
    <property type="nucleotide sequence ID" value="XM_004512842.3"/>
</dbReference>
<dbReference type="InterPro" id="IPR017441">
    <property type="entry name" value="Protein_kinase_ATP_BS"/>
</dbReference>
<proteinExistence type="predicted"/>
<dbReference type="Proteomes" id="UP000087171">
    <property type="component" value="Chromosome Ca8"/>
</dbReference>
<comment type="catalytic activity">
    <reaction evidence="14">
        <text>L-seryl-[protein] + ATP = O-phospho-L-seryl-[protein] + ADP + H(+)</text>
        <dbReference type="Rhea" id="RHEA:17989"/>
        <dbReference type="Rhea" id="RHEA-COMP:9863"/>
        <dbReference type="Rhea" id="RHEA-COMP:11604"/>
        <dbReference type="ChEBI" id="CHEBI:15378"/>
        <dbReference type="ChEBI" id="CHEBI:29999"/>
        <dbReference type="ChEBI" id="CHEBI:30616"/>
        <dbReference type="ChEBI" id="CHEBI:83421"/>
        <dbReference type="ChEBI" id="CHEBI:456216"/>
        <dbReference type="EC" id="2.7.11.1"/>
    </reaction>
</comment>
<dbReference type="GeneID" id="101492618"/>
<dbReference type="InterPro" id="IPR025287">
    <property type="entry name" value="WAK_GUB"/>
</dbReference>
<dbReference type="AlphaFoldDB" id="A0A1S2Z0M2"/>
<dbReference type="InterPro" id="IPR032872">
    <property type="entry name" value="WAK_assoc_C"/>
</dbReference>
<evidence type="ECO:0000256" key="11">
    <source>
        <dbReference type="ARBA" id="ARBA00023136"/>
    </source>
</evidence>
<comment type="catalytic activity">
    <reaction evidence="13">
        <text>L-threonyl-[protein] + ATP = O-phospho-L-threonyl-[protein] + ADP + H(+)</text>
        <dbReference type="Rhea" id="RHEA:46608"/>
        <dbReference type="Rhea" id="RHEA-COMP:11060"/>
        <dbReference type="Rhea" id="RHEA-COMP:11605"/>
        <dbReference type="ChEBI" id="CHEBI:15378"/>
        <dbReference type="ChEBI" id="CHEBI:30013"/>
        <dbReference type="ChEBI" id="CHEBI:30616"/>
        <dbReference type="ChEBI" id="CHEBI:61977"/>
        <dbReference type="ChEBI" id="CHEBI:456216"/>
        <dbReference type="EC" id="2.7.11.1"/>
    </reaction>
</comment>
<evidence type="ECO:0000256" key="4">
    <source>
        <dbReference type="ARBA" id="ARBA00022679"/>
    </source>
</evidence>
<evidence type="ECO:0000313" key="19">
    <source>
        <dbReference type="Proteomes" id="UP000087171"/>
    </source>
</evidence>
<feature type="binding site" evidence="15">
    <location>
        <position position="441"/>
    </location>
    <ligand>
        <name>ATP</name>
        <dbReference type="ChEBI" id="CHEBI:30616"/>
    </ligand>
</feature>
<dbReference type="PANTHER" id="PTHR46008">
    <property type="entry name" value="LEAF RUST 10 DISEASE-RESISTANCE LOCUS RECEPTOR-LIKE PROTEIN KINASE-LIKE 1.4"/>
    <property type="match status" value="1"/>
</dbReference>
<evidence type="ECO:0000256" key="7">
    <source>
        <dbReference type="ARBA" id="ARBA00022741"/>
    </source>
</evidence>
<dbReference type="InterPro" id="IPR001245">
    <property type="entry name" value="Ser-Thr/Tyr_kinase_cat_dom"/>
</dbReference>
<dbReference type="Pfam" id="PF13947">
    <property type="entry name" value="GUB_WAK_bind"/>
    <property type="match status" value="1"/>
</dbReference>
<dbReference type="GO" id="GO:0004674">
    <property type="term" value="F:protein serine/threonine kinase activity"/>
    <property type="evidence" value="ECO:0007669"/>
    <property type="project" value="UniProtKB-KW"/>
</dbReference>
<dbReference type="Pfam" id="PF14380">
    <property type="entry name" value="WAK_assoc"/>
    <property type="match status" value="1"/>
</dbReference>
<dbReference type="eggNOG" id="KOG1187">
    <property type="taxonomic scope" value="Eukaryota"/>
</dbReference>
<dbReference type="InterPro" id="IPR011009">
    <property type="entry name" value="Kinase-like_dom_sf"/>
</dbReference>
<dbReference type="PROSITE" id="PS50011">
    <property type="entry name" value="PROTEIN_KINASE_DOM"/>
    <property type="match status" value="1"/>
</dbReference>
<evidence type="ECO:0000256" key="13">
    <source>
        <dbReference type="ARBA" id="ARBA00047899"/>
    </source>
</evidence>
<dbReference type="SMART" id="SM00220">
    <property type="entry name" value="S_TKc"/>
    <property type="match status" value="1"/>
</dbReference>
<dbReference type="PANTHER" id="PTHR46008:SF20">
    <property type="entry name" value="PROTEIN KINASE DOMAIN-CONTAINING PROTEIN"/>
    <property type="match status" value="1"/>
</dbReference>
<name>A0A1S2Z0M2_CICAR</name>
<dbReference type="GO" id="GO:0005886">
    <property type="term" value="C:plasma membrane"/>
    <property type="evidence" value="ECO:0007669"/>
    <property type="project" value="UniProtKB-ARBA"/>
</dbReference>
<dbReference type="EC" id="2.7.11.1" evidence="2"/>
<dbReference type="PROSITE" id="PS00107">
    <property type="entry name" value="PROTEIN_KINASE_ATP"/>
    <property type="match status" value="1"/>
</dbReference>
<dbReference type="Pfam" id="PF07714">
    <property type="entry name" value="PK_Tyr_Ser-Thr"/>
    <property type="match status" value="1"/>
</dbReference>
<evidence type="ECO:0000256" key="8">
    <source>
        <dbReference type="ARBA" id="ARBA00022777"/>
    </source>
</evidence>
<comment type="subcellular location">
    <subcellularLocation>
        <location evidence="1">Membrane</location>
        <topology evidence="1">Single-pass membrane protein</topology>
    </subcellularLocation>
</comment>
<dbReference type="GO" id="GO:0005524">
    <property type="term" value="F:ATP binding"/>
    <property type="evidence" value="ECO:0007669"/>
    <property type="project" value="UniProtKB-UniRule"/>
</dbReference>
<keyword evidence="19" id="KW-1185">Reference proteome</keyword>
<gene>
    <name evidence="20" type="primary">LOC101492618</name>
</gene>
<evidence type="ECO:0000256" key="10">
    <source>
        <dbReference type="ARBA" id="ARBA00022989"/>
    </source>
</evidence>
<keyword evidence="8" id="KW-0418">Kinase</keyword>
<reference evidence="19" key="1">
    <citation type="journal article" date="2013" name="Nat. Biotechnol.">
        <title>Draft genome sequence of chickpea (Cicer arietinum) provides a resource for trait improvement.</title>
        <authorList>
            <person name="Varshney R.K."/>
            <person name="Song C."/>
            <person name="Saxena R.K."/>
            <person name="Azam S."/>
            <person name="Yu S."/>
            <person name="Sharpe A.G."/>
            <person name="Cannon S."/>
            <person name="Baek J."/>
            <person name="Rosen B.D."/>
            <person name="Tar'an B."/>
            <person name="Millan T."/>
            <person name="Zhang X."/>
            <person name="Ramsay L.D."/>
            <person name="Iwata A."/>
            <person name="Wang Y."/>
            <person name="Nelson W."/>
            <person name="Farmer A.D."/>
            <person name="Gaur P.M."/>
            <person name="Soderlund C."/>
            <person name="Penmetsa R.V."/>
            <person name="Xu C."/>
            <person name="Bharti A.K."/>
            <person name="He W."/>
            <person name="Winter P."/>
            <person name="Zhao S."/>
            <person name="Hane J.K."/>
            <person name="Carrasquilla-Garcia N."/>
            <person name="Condie J.A."/>
            <person name="Upadhyaya H.D."/>
            <person name="Luo M.C."/>
            <person name="Thudi M."/>
            <person name="Gowda C.L."/>
            <person name="Singh N.P."/>
            <person name="Lichtenzveig J."/>
            <person name="Gali K.K."/>
            <person name="Rubio J."/>
            <person name="Nadarajan N."/>
            <person name="Dolezel J."/>
            <person name="Bansal K.C."/>
            <person name="Xu X."/>
            <person name="Edwards D."/>
            <person name="Zhang G."/>
            <person name="Kahl G."/>
            <person name="Gil J."/>
            <person name="Singh K.B."/>
            <person name="Datta S.K."/>
            <person name="Jackson S.A."/>
            <person name="Wang J."/>
            <person name="Cook D.R."/>
        </authorList>
    </citation>
    <scope>NUCLEOTIDE SEQUENCE [LARGE SCALE GENOMIC DNA]</scope>
    <source>
        <strain evidence="19">cv. CDC Frontier</strain>
    </source>
</reference>
<dbReference type="Gene3D" id="3.30.200.20">
    <property type="entry name" value="Phosphorylase Kinase, domain 1"/>
    <property type="match status" value="1"/>
</dbReference>
<evidence type="ECO:0000256" key="3">
    <source>
        <dbReference type="ARBA" id="ARBA00022527"/>
    </source>
</evidence>
<evidence type="ECO:0000313" key="20">
    <source>
        <dbReference type="RefSeq" id="XP_004512899.1"/>
    </source>
</evidence>
<keyword evidence="4" id="KW-0808">Transferase</keyword>
<dbReference type="OrthoDB" id="4062651at2759"/>
<dbReference type="InterPro" id="IPR008271">
    <property type="entry name" value="Ser/Thr_kinase_AS"/>
</dbReference>
<evidence type="ECO:0000259" key="18">
    <source>
        <dbReference type="PROSITE" id="PS50011"/>
    </source>
</evidence>
<dbReference type="GO" id="GO:0030247">
    <property type="term" value="F:polysaccharide binding"/>
    <property type="evidence" value="ECO:0007669"/>
    <property type="project" value="InterPro"/>
</dbReference>
<keyword evidence="7 15" id="KW-0547">Nucleotide-binding</keyword>
<feature type="transmembrane region" description="Helical" evidence="17">
    <location>
        <begin position="335"/>
        <end position="356"/>
    </location>
</feature>
<dbReference type="STRING" id="3827.A0A1S2Z0M2"/>
<dbReference type="KEGG" id="cam:101492618"/>
<keyword evidence="6" id="KW-0732">Signal</keyword>
<evidence type="ECO:0000256" key="2">
    <source>
        <dbReference type="ARBA" id="ARBA00012513"/>
    </source>
</evidence>
<keyword evidence="5 17" id="KW-0812">Transmembrane</keyword>
<feature type="domain" description="Protein kinase" evidence="18">
    <location>
        <begin position="413"/>
        <end position="700"/>
    </location>
</feature>
<evidence type="ECO:0000256" key="1">
    <source>
        <dbReference type="ARBA" id="ARBA00004167"/>
    </source>
</evidence>
<feature type="transmembrane region" description="Helical" evidence="17">
    <location>
        <begin position="12"/>
        <end position="30"/>
    </location>
</feature>
<feature type="compositionally biased region" description="Polar residues" evidence="16">
    <location>
        <begin position="722"/>
        <end position="737"/>
    </location>
</feature>
<keyword evidence="3" id="KW-0723">Serine/threonine-protein kinase</keyword>
<dbReference type="PaxDb" id="3827-XP_004512899.1"/>
<dbReference type="SUPFAM" id="SSF56112">
    <property type="entry name" value="Protein kinase-like (PK-like)"/>
    <property type="match status" value="1"/>
</dbReference>